<sequence length="70" mass="8047">MRDGRPVHGAAVETYWHDKEKDQVFRYTVILGQELPAAIVNGIVEGKYGNLSATDYETKFTVMQRRVKDF</sequence>
<proteinExistence type="predicted"/>
<reference evidence="1 2" key="1">
    <citation type="submission" date="2015-04" db="EMBL/GenBank/DDBJ databases">
        <title>Complete genome sequence of Schizopora paradoxa KUC8140, a cosmopolitan wood degrader in East Asia.</title>
        <authorList>
            <consortium name="DOE Joint Genome Institute"/>
            <person name="Min B."/>
            <person name="Park H."/>
            <person name="Jang Y."/>
            <person name="Kim J.-J."/>
            <person name="Kim K.H."/>
            <person name="Pangilinan J."/>
            <person name="Lipzen A."/>
            <person name="Riley R."/>
            <person name="Grigoriev I.V."/>
            <person name="Spatafora J.W."/>
            <person name="Choi I.-G."/>
        </authorList>
    </citation>
    <scope>NUCLEOTIDE SEQUENCE [LARGE SCALE GENOMIC DNA]</scope>
    <source>
        <strain evidence="1 2">KUC8140</strain>
    </source>
</reference>
<dbReference type="Proteomes" id="UP000053477">
    <property type="component" value="Unassembled WGS sequence"/>
</dbReference>
<name>A0A0H2R005_9AGAM</name>
<gene>
    <name evidence="1" type="ORF">SCHPADRAFT_911249</name>
</gene>
<dbReference type="InParanoid" id="A0A0H2R005"/>
<organism evidence="1 2">
    <name type="scientific">Schizopora paradoxa</name>
    <dbReference type="NCBI Taxonomy" id="27342"/>
    <lineage>
        <taxon>Eukaryota</taxon>
        <taxon>Fungi</taxon>
        <taxon>Dikarya</taxon>
        <taxon>Basidiomycota</taxon>
        <taxon>Agaricomycotina</taxon>
        <taxon>Agaricomycetes</taxon>
        <taxon>Hymenochaetales</taxon>
        <taxon>Schizoporaceae</taxon>
        <taxon>Schizopora</taxon>
    </lineage>
</organism>
<evidence type="ECO:0000313" key="1">
    <source>
        <dbReference type="EMBL" id="KLO05095.1"/>
    </source>
</evidence>
<keyword evidence="2" id="KW-1185">Reference proteome</keyword>
<evidence type="ECO:0000313" key="2">
    <source>
        <dbReference type="Proteomes" id="UP000053477"/>
    </source>
</evidence>
<accession>A0A0H2R005</accession>
<protein>
    <submittedName>
        <fullName evidence="1">Uncharacterized protein</fullName>
    </submittedName>
</protein>
<dbReference type="AlphaFoldDB" id="A0A0H2R005"/>
<dbReference type="EMBL" id="KQ086364">
    <property type="protein sequence ID" value="KLO05095.1"/>
    <property type="molecule type" value="Genomic_DNA"/>
</dbReference>